<evidence type="ECO:0000256" key="1">
    <source>
        <dbReference type="SAM" id="Phobius"/>
    </source>
</evidence>
<keyword evidence="1" id="KW-0812">Transmembrane</keyword>
<name>A0ABW2L625_9BACT</name>
<keyword evidence="3" id="KW-1185">Reference proteome</keyword>
<organism evidence="2 3">
    <name type="scientific">Haloferula chungangensis</name>
    <dbReference type="NCBI Taxonomy" id="1048331"/>
    <lineage>
        <taxon>Bacteria</taxon>
        <taxon>Pseudomonadati</taxon>
        <taxon>Verrucomicrobiota</taxon>
        <taxon>Verrucomicrobiia</taxon>
        <taxon>Verrucomicrobiales</taxon>
        <taxon>Verrucomicrobiaceae</taxon>
        <taxon>Haloferula</taxon>
    </lineage>
</organism>
<feature type="transmembrane region" description="Helical" evidence="1">
    <location>
        <begin position="18"/>
        <end position="37"/>
    </location>
</feature>
<gene>
    <name evidence="2" type="ORF">ACFQY0_08085</name>
</gene>
<dbReference type="RefSeq" id="WP_379711168.1">
    <property type="nucleotide sequence ID" value="NZ_JBHTBS010000003.1"/>
</dbReference>
<keyword evidence="1" id="KW-0472">Membrane</keyword>
<proteinExistence type="predicted"/>
<accession>A0ABW2L625</accession>
<evidence type="ECO:0000313" key="2">
    <source>
        <dbReference type="EMBL" id="MFC7337133.1"/>
    </source>
</evidence>
<evidence type="ECO:0008006" key="4">
    <source>
        <dbReference type="Google" id="ProtNLM"/>
    </source>
</evidence>
<dbReference type="EMBL" id="JBHTBS010000003">
    <property type="protein sequence ID" value="MFC7337133.1"/>
    <property type="molecule type" value="Genomic_DNA"/>
</dbReference>
<keyword evidence="1" id="KW-1133">Transmembrane helix</keyword>
<protein>
    <recommendedName>
        <fullName evidence="4">DUF4230 domain-containing protein</fullName>
    </recommendedName>
</protein>
<comment type="caution">
    <text evidence="2">The sequence shown here is derived from an EMBL/GenBank/DDBJ whole genome shotgun (WGS) entry which is preliminary data.</text>
</comment>
<dbReference type="Proteomes" id="UP001596472">
    <property type="component" value="Unassembled WGS sequence"/>
</dbReference>
<reference evidence="3" key="1">
    <citation type="journal article" date="2019" name="Int. J. Syst. Evol. Microbiol.">
        <title>The Global Catalogue of Microorganisms (GCM) 10K type strain sequencing project: providing services to taxonomists for standard genome sequencing and annotation.</title>
        <authorList>
            <consortium name="The Broad Institute Genomics Platform"/>
            <consortium name="The Broad Institute Genome Sequencing Center for Infectious Disease"/>
            <person name="Wu L."/>
            <person name="Ma J."/>
        </authorList>
    </citation>
    <scope>NUCLEOTIDE SEQUENCE [LARGE SCALE GENOMIC DNA]</scope>
    <source>
        <strain evidence="3">CGMCC 4.1467</strain>
    </source>
</reference>
<evidence type="ECO:0000313" key="3">
    <source>
        <dbReference type="Proteomes" id="UP001596472"/>
    </source>
</evidence>
<sequence length="240" mass="26232">MADKDNDSSPRSSCVGKLAGLFLLLIVGGLGAALFQISQPQDLSDIAGYGPRAEGQSPRNLKGVLANSLKGNYELTLTEHDLNLYLRDTLKVKQGGYLASEVSLDDVVVRLENDYAEIILVRTIAGHPFTLSMFLRVEQSELPNGSILKEVVRNRGPYHESIPRPGVGGRFGKLPVPEGFLLLVMPAFEKLAAVYRDTSSKDPVKELDYVEEMARFSIVDGKLVLDPRPNTQEMMGPGGF</sequence>